<protein>
    <submittedName>
        <fullName evidence="1">Uncharacterized protein</fullName>
    </submittedName>
</protein>
<name>A0A6M3LBU4_9ZZZZ</name>
<gene>
    <name evidence="1" type="ORF">MM415B03628_0011</name>
</gene>
<dbReference type="AlphaFoldDB" id="A0A6M3LBU4"/>
<sequence>MDDKIYYCSNCAMRSEFKGKLPLRRGDIVGGYCRLCGIASPLVGYLAIDEANNLGISVPSLEDLAAKS</sequence>
<proteinExistence type="predicted"/>
<dbReference type="EMBL" id="MT142926">
    <property type="protein sequence ID" value="QJA90635.1"/>
    <property type="molecule type" value="Genomic_DNA"/>
</dbReference>
<organism evidence="1">
    <name type="scientific">viral metagenome</name>
    <dbReference type="NCBI Taxonomy" id="1070528"/>
    <lineage>
        <taxon>unclassified sequences</taxon>
        <taxon>metagenomes</taxon>
        <taxon>organismal metagenomes</taxon>
    </lineage>
</organism>
<reference evidence="1" key="1">
    <citation type="submission" date="2020-03" db="EMBL/GenBank/DDBJ databases">
        <title>The deep terrestrial virosphere.</title>
        <authorList>
            <person name="Holmfeldt K."/>
            <person name="Nilsson E."/>
            <person name="Simone D."/>
            <person name="Lopez-Fernandez M."/>
            <person name="Wu X."/>
            <person name="de Brujin I."/>
            <person name="Lundin D."/>
            <person name="Andersson A."/>
            <person name="Bertilsson S."/>
            <person name="Dopson M."/>
        </authorList>
    </citation>
    <scope>NUCLEOTIDE SEQUENCE</scope>
    <source>
        <strain evidence="1">MM415B03628</strain>
    </source>
</reference>
<evidence type="ECO:0000313" key="1">
    <source>
        <dbReference type="EMBL" id="QJA90635.1"/>
    </source>
</evidence>
<accession>A0A6M3LBU4</accession>